<feature type="region of interest" description="Disordered" evidence="1">
    <location>
        <begin position="1"/>
        <end position="32"/>
    </location>
</feature>
<gene>
    <name evidence="2" type="ORF">HNR25_002502</name>
</gene>
<dbReference type="Proteomes" id="UP000578077">
    <property type="component" value="Unassembled WGS sequence"/>
</dbReference>
<name>A0A841EH51_9ACTN</name>
<proteinExistence type="predicted"/>
<organism evidence="2 3">
    <name type="scientific">Streptomonospora salina</name>
    <dbReference type="NCBI Taxonomy" id="104205"/>
    <lineage>
        <taxon>Bacteria</taxon>
        <taxon>Bacillati</taxon>
        <taxon>Actinomycetota</taxon>
        <taxon>Actinomycetes</taxon>
        <taxon>Streptosporangiales</taxon>
        <taxon>Nocardiopsidaceae</taxon>
        <taxon>Streptomonospora</taxon>
    </lineage>
</organism>
<feature type="compositionally biased region" description="Polar residues" evidence="1">
    <location>
        <begin position="1"/>
        <end position="13"/>
    </location>
</feature>
<dbReference type="AlphaFoldDB" id="A0A841EH51"/>
<keyword evidence="3" id="KW-1185">Reference proteome</keyword>
<comment type="caution">
    <text evidence="2">The sequence shown here is derived from an EMBL/GenBank/DDBJ whole genome shotgun (WGS) entry which is preliminary data.</text>
</comment>
<reference evidence="2 3" key="1">
    <citation type="submission" date="2020-08" db="EMBL/GenBank/DDBJ databases">
        <title>Sequencing the genomes of 1000 actinobacteria strains.</title>
        <authorList>
            <person name="Klenk H.-P."/>
        </authorList>
    </citation>
    <scope>NUCLEOTIDE SEQUENCE [LARGE SCALE GENOMIC DNA]</scope>
    <source>
        <strain evidence="2 3">DSM 44593</strain>
    </source>
</reference>
<protein>
    <submittedName>
        <fullName evidence="2">Uncharacterized protein</fullName>
    </submittedName>
</protein>
<sequence length="32" mass="3625">MPKYSTPQKTGNRSKAFVDNTVSDTDHVWNVT</sequence>
<evidence type="ECO:0000256" key="1">
    <source>
        <dbReference type="SAM" id="MobiDB-lite"/>
    </source>
</evidence>
<accession>A0A841EH51</accession>
<dbReference type="EMBL" id="JACHLY010000001">
    <property type="protein sequence ID" value="MBB5998751.1"/>
    <property type="molecule type" value="Genomic_DNA"/>
</dbReference>
<evidence type="ECO:0000313" key="2">
    <source>
        <dbReference type="EMBL" id="MBB5998751.1"/>
    </source>
</evidence>
<evidence type="ECO:0000313" key="3">
    <source>
        <dbReference type="Proteomes" id="UP000578077"/>
    </source>
</evidence>